<proteinExistence type="predicted"/>
<feature type="compositionally biased region" description="Polar residues" evidence="1">
    <location>
        <begin position="425"/>
        <end position="453"/>
    </location>
</feature>
<feature type="compositionally biased region" description="Polar residues" evidence="1">
    <location>
        <begin position="97"/>
        <end position="108"/>
    </location>
</feature>
<keyword evidence="3" id="KW-1185">Reference proteome</keyword>
<feature type="compositionally biased region" description="Basic and acidic residues" evidence="1">
    <location>
        <begin position="609"/>
        <end position="630"/>
    </location>
</feature>
<sequence length="659" mass="71146">MAPRGVVLDSEDDGSDFGDGPETELLSGGEEGSKITGASHNNTDPGIDSTDPSFFQRIYDQQHAATDVQDVIPDTAPVGHADSTWTNISSAPPPGQRLQTKDYSSLTPVTDPVSGSRKAKKAREVRELDVIDLTDITTPSKETSDVWDVPASARSQRFTRTNGKRKVAQLSLEQEAVPNTLPDTQDPYAFPDATPPTRTDRHGTPSSATQRAQDSSPVMLVPTEVPTSSDRRTRSSRKKKASFGTDSSIPNTAIPSLYVTQSTLTASQKEQYQAVHFSSEGMPLQDSETPSFVGQGLEAGEMYKSSAPTIAYPTPSRVTSTIAYPTPSRVASAGRLSEVVEEGGERSVAGMSPSYDVGHQQSSPDVLTDMTTTASSRSKRSRAKVASPTQLDAFELELPAPARRTKKRKVVREAEDDSWDRDPLGSTQENNDAPPQNLQTQDEVGNTGHSTAQPVADMDVQAFLPDGEPIDIDAMETPATAPKPTAKSKRGRKKKGAKTQEPAPEPDEPTQAAETEPEPAPEPAETTKPPSKRKRGRPRKSEVSKPQPEPENEPERQPYEEAEANAAEPQPLFEVDRNSQPSPEIAATYAGGSDVGDSKENVPVTAKDAVVKDKPTEKEKQAAKDLKDLKSGPQKVQYRVGLSKRSRIAPLLKCLKKPE</sequence>
<feature type="compositionally biased region" description="Basic residues" evidence="1">
    <location>
        <begin position="486"/>
        <end position="497"/>
    </location>
</feature>
<accession>Q2GP19</accession>
<feature type="region of interest" description="Disordered" evidence="1">
    <location>
        <begin position="1"/>
        <end position="52"/>
    </location>
</feature>
<evidence type="ECO:0000256" key="1">
    <source>
        <dbReference type="SAM" id="MobiDB-lite"/>
    </source>
</evidence>
<dbReference type="AlphaFoldDB" id="Q2GP19"/>
<dbReference type="HOGENOM" id="CLU_436126_0_0_1"/>
<feature type="region of interest" description="Disordered" evidence="1">
    <location>
        <begin position="329"/>
        <end position="632"/>
    </location>
</feature>
<reference evidence="3" key="1">
    <citation type="journal article" date="2015" name="Genome Announc.">
        <title>Draft genome sequence of the cellulolytic fungus Chaetomium globosum.</title>
        <authorList>
            <person name="Cuomo C.A."/>
            <person name="Untereiner W.A."/>
            <person name="Ma L.-J."/>
            <person name="Grabherr M."/>
            <person name="Birren B.W."/>
        </authorList>
    </citation>
    <scope>NUCLEOTIDE SEQUENCE [LARGE SCALE GENOMIC DNA]</scope>
    <source>
        <strain evidence="3">ATCC 6205 / CBS 148.51 / DSM 1962 / NBRC 6347 / NRRL 1970</strain>
    </source>
</reference>
<dbReference type="OrthoDB" id="5404794at2759"/>
<evidence type="ECO:0000313" key="2">
    <source>
        <dbReference type="EMBL" id="EAQ83881.1"/>
    </source>
</evidence>
<feature type="region of interest" description="Disordered" evidence="1">
    <location>
        <begin position="73"/>
        <end position="123"/>
    </location>
</feature>
<feature type="compositionally biased region" description="Acidic residues" evidence="1">
    <location>
        <begin position="9"/>
        <end position="22"/>
    </location>
</feature>
<dbReference type="VEuPathDB" id="FungiDB:CHGG_10285"/>
<feature type="region of interest" description="Disordered" evidence="1">
    <location>
        <begin position="138"/>
        <end position="252"/>
    </location>
</feature>
<gene>
    <name evidence="2" type="ORF">CHGG_10285</name>
</gene>
<dbReference type="GeneID" id="4396247"/>
<dbReference type="RefSeq" id="XP_001228212.1">
    <property type="nucleotide sequence ID" value="XM_001228211.1"/>
</dbReference>
<dbReference type="InParanoid" id="Q2GP19"/>
<dbReference type="Proteomes" id="UP000001056">
    <property type="component" value="Unassembled WGS sequence"/>
</dbReference>
<organism evidence="2 3">
    <name type="scientific">Chaetomium globosum (strain ATCC 6205 / CBS 148.51 / DSM 1962 / NBRC 6347 / NRRL 1970)</name>
    <name type="common">Soil fungus</name>
    <dbReference type="NCBI Taxonomy" id="306901"/>
    <lineage>
        <taxon>Eukaryota</taxon>
        <taxon>Fungi</taxon>
        <taxon>Dikarya</taxon>
        <taxon>Ascomycota</taxon>
        <taxon>Pezizomycotina</taxon>
        <taxon>Sordariomycetes</taxon>
        <taxon>Sordariomycetidae</taxon>
        <taxon>Sordariales</taxon>
        <taxon>Chaetomiaceae</taxon>
        <taxon>Chaetomium</taxon>
    </lineage>
</organism>
<dbReference type="EMBL" id="CH408035">
    <property type="protein sequence ID" value="EAQ83881.1"/>
    <property type="molecule type" value="Genomic_DNA"/>
</dbReference>
<protein>
    <submittedName>
        <fullName evidence="2">Uncharacterized protein</fullName>
    </submittedName>
</protein>
<dbReference type="OMA" id="RSYQKPI"/>
<evidence type="ECO:0000313" key="3">
    <source>
        <dbReference type="Proteomes" id="UP000001056"/>
    </source>
</evidence>
<feature type="compositionally biased region" description="Polar residues" evidence="1">
    <location>
        <begin position="204"/>
        <end position="216"/>
    </location>
</feature>
<name>Q2GP19_CHAGB</name>
<dbReference type="eggNOG" id="ENOG502RKXA">
    <property type="taxonomic scope" value="Eukaryota"/>
</dbReference>